<protein>
    <submittedName>
        <fullName evidence="1">Uncharacterized protein</fullName>
    </submittedName>
</protein>
<name>A0ABV1A7T6_9TELE</name>
<sequence>MDTPVSSRTSSVTELGRTVRSGNWARCLLKGPRRPKLLLPRRQQGLLSWDHALYMLQAQSITEPTTCLTVVKHVVLFSVCFIVWIYCRSTGLKSSSSGSSKPTAVS</sequence>
<comment type="caution">
    <text evidence="1">The sequence shown here is derived from an EMBL/GenBank/DDBJ whole genome shotgun (WGS) entry which is preliminary data.</text>
</comment>
<gene>
    <name evidence="1" type="ORF">AMECASPLE_010141</name>
</gene>
<organism evidence="1 2">
    <name type="scientific">Ameca splendens</name>
    <dbReference type="NCBI Taxonomy" id="208324"/>
    <lineage>
        <taxon>Eukaryota</taxon>
        <taxon>Metazoa</taxon>
        <taxon>Chordata</taxon>
        <taxon>Craniata</taxon>
        <taxon>Vertebrata</taxon>
        <taxon>Euteleostomi</taxon>
        <taxon>Actinopterygii</taxon>
        <taxon>Neopterygii</taxon>
        <taxon>Teleostei</taxon>
        <taxon>Neoteleostei</taxon>
        <taxon>Acanthomorphata</taxon>
        <taxon>Ovalentaria</taxon>
        <taxon>Atherinomorphae</taxon>
        <taxon>Cyprinodontiformes</taxon>
        <taxon>Goodeidae</taxon>
        <taxon>Ameca</taxon>
    </lineage>
</organism>
<evidence type="ECO:0000313" key="2">
    <source>
        <dbReference type="Proteomes" id="UP001469553"/>
    </source>
</evidence>
<proteinExistence type="predicted"/>
<dbReference type="EMBL" id="JAHRIP010085222">
    <property type="protein sequence ID" value="MEQ2314239.1"/>
    <property type="molecule type" value="Genomic_DNA"/>
</dbReference>
<dbReference type="Proteomes" id="UP001469553">
    <property type="component" value="Unassembled WGS sequence"/>
</dbReference>
<evidence type="ECO:0000313" key="1">
    <source>
        <dbReference type="EMBL" id="MEQ2314239.1"/>
    </source>
</evidence>
<accession>A0ABV1A7T6</accession>
<keyword evidence="2" id="KW-1185">Reference proteome</keyword>
<reference evidence="1 2" key="1">
    <citation type="submission" date="2021-06" db="EMBL/GenBank/DDBJ databases">
        <authorList>
            <person name="Palmer J.M."/>
        </authorList>
    </citation>
    <scope>NUCLEOTIDE SEQUENCE [LARGE SCALE GENOMIC DNA]</scope>
    <source>
        <strain evidence="1 2">AS_MEX2019</strain>
        <tissue evidence="1">Muscle</tissue>
    </source>
</reference>